<evidence type="ECO:0000256" key="2">
    <source>
        <dbReference type="ARBA" id="ARBA00023128"/>
    </source>
</evidence>
<gene>
    <name evidence="3" type="ORF">NEUTE1DRAFT_53762</name>
</gene>
<feature type="non-terminal residue" evidence="3">
    <location>
        <position position="1"/>
    </location>
</feature>
<dbReference type="Proteomes" id="UP000008065">
    <property type="component" value="Unassembled WGS sequence"/>
</dbReference>
<keyword evidence="2" id="KW-0496">Mitochondrion</keyword>
<dbReference type="VEuPathDB" id="FungiDB:NEUTE1DRAFT_53762"/>
<dbReference type="GO" id="GO:0005739">
    <property type="term" value="C:mitochondrion"/>
    <property type="evidence" value="ECO:0007669"/>
    <property type="project" value="UniProtKB-SubCell"/>
</dbReference>
<dbReference type="GeneID" id="20828412"/>
<accession>F8N3A3</accession>
<reference evidence="4" key="1">
    <citation type="journal article" date="2011" name="Genetics">
        <title>Massive changes in genome architecture accompany the transition to self-fertility in the filamentous fungus Neurospora tetrasperma.</title>
        <authorList>
            <person name="Ellison C.E."/>
            <person name="Stajich J.E."/>
            <person name="Jacobson D.J."/>
            <person name="Natvig D.O."/>
            <person name="Lapidus A."/>
            <person name="Foster B."/>
            <person name="Aerts A."/>
            <person name="Riley R."/>
            <person name="Lindquist E.A."/>
            <person name="Grigoriev I.V."/>
            <person name="Taylor J.W."/>
        </authorList>
    </citation>
    <scope>NUCLEOTIDE SEQUENCE [LARGE SCALE GENOMIC DNA]</scope>
    <source>
        <strain evidence="4">FGSC 2508 / P0657</strain>
    </source>
</reference>
<evidence type="ECO:0000256" key="1">
    <source>
        <dbReference type="ARBA" id="ARBA00004173"/>
    </source>
</evidence>
<dbReference type="EMBL" id="GL891382">
    <property type="protein sequence ID" value="EGO53410.1"/>
    <property type="molecule type" value="Genomic_DNA"/>
</dbReference>
<evidence type="ECO:0000313" key="4">
    <source>
        <dbReference type="Proteomes" id="UP000008065"/>
    </source>
</evidence>
<organism evidence="3 4">
    <name type="scientific">Neurospora tetrasperma (strain FGSC 2508 / ATCC MYA-4615 / P0657)</name>
    <dbReference type="NCBI Taxonomy" id="510951"/>
    <lineage>
        <taxon>Eukaryota</taxon>
        <taxon>Fungi</taxon>
        <taxon>Dikarya</taxon>
        <taxon>Ascomycota</taxon>
        <taxon>Pezizomycotina</taxon>
        <taxon>Sordariomycetes</taxon>
        <taxon>Sordariomycetidae</taxon>
        <taxon>Sordariales</taxon>
        <taxon>Sordariaceae</taxon>
        <taxon>Neurospora</taxon>
    </lineage>
</organism>
<dbReference type="KEGG" id="nte:NEUTE1DRAFT53762"/>
<evidence type="ECO:0000313" key="3">
    <source>
        <dbReference type="EMBL" id="EGO53410.1"/>
    </source>
</evidence>
<dbReference type="SUPFAM" id="SSF56672">
    <property type="entry name" value="DNA/RNA polymerases"/>
    <property type="match status" value="1"/>
</dbReference>
<dbReference type="RefSeq" id="XP_009857011.1">
    <property type="nucleotide sequence ID" value="XM_009858709.1"/>
</dbReference>
<sequence length="53" mass="6068">STSNIASPILLIYKLGNGVRIYVDYKGINNISLKNRYLLLLIKEILNTIYRAK</sequence>
<dbReference type="InterPro" id="IPR043502">
    <property type="entry name" value="DNA/RNA_pol_sf"/>
</dbReference>
<protein>
    <submittedName>
        <fullName evidence="3">Uncharacterized protein</fullName>
    </submittedName>
</protein>
<dbReference type="Gene3D" id="3.30.70.270">
    <property type="match status" value="1"/>
</dbReference>
<dbReference type="Gene3D" id="3.10.10.10">
    <property type="entry name" value="HIV Type 1 Reverse Transcriptase, subunit A, domain 1"/>
    <property type="match status" value="1"/>
</dbReference>
<dbReference type="HOGENOM" id="CLU_000384_35_2_1"/>
<dbReference type="InterPro" id="IPR043128">
    <property type="entry name" value="Rev_trsase/Diguanyl_cyclase"/>
</dbReference>
<name>F8N3A3_NEUT8</name>
<dbReference type="OrthoDB" id="5152741at2759"/>
<proteinExistence type="predicted"/>
<comment type="subcellular location">
    <subcellularLocation>
        <location evidence="1">Mitochondrion</location>
    </subcellularLocation>
</comment>
<dbReference type="AlphaFoldDB" id="F8N3A3"/>
<keyword evidence="4" id="KW-1185">Reference proteome</keyword>